<dbReference type="EMBL" id="VLTJ01000022">
    <property type="protein sequence ID" value="TSH95055.1"/>
    <property type="molecule type" value="Genomic_DNA"/>
</dbReference>
<keyword evidence="4" id="KW-0560">Oxidoreductase</keyword>
<evidence type="ECO:0000256" key="3">
    <source>
        <dbReference type="ARBA" id="ARBA00022964"/>
    </source>
</evidence>
<dbReference type="InterPro" id="IPR014710">
    <property type="entry name" value="RmlC-like_jellyroll"/>
</dbReference>
<feature type="binding site" evidence="6">
    <location>
        <position position="91"/>
    </location>
    <ligand>
        <name>Fe cation</name>
        <dbReference type="ChEBI" id="CHEBI:24875"/>
        <note>catalytic</note>
    </ligand>
</feature>
<sequence length="209" mass="22572">MTTPDDTLAPLRDYVAHMTRIADTLGTPAGLEQARALLAQLVARDDWLPEAFAQPHPQFYQQYLLHGDPLERFSVVSFVWGPGQRTPIHDHCTWGLIGMLRGAERGQRYTAAADGSVHPDGEAALLEPGDIELVSPATGDWHVVENAYADRVSISIHVYGGNIGAIARHVYDPAAGVIKPFVSGYSAPVSPNLWDRSAQVRATLAGGKA</sequence>
<dbReference type="PANTHER" id="PTHR12918">
    <property type="entry name" value="CYSTEINE DIOXYGENASE"/>
    <property type="match status" value="1"/>
</dbReference>
<evidence type="ECO:0000256" key="2">
    <source>
        <dbReference type="ARBA" id="ARBA00022723"/>
    </source>
</evidence>
<evidence type="ECO:0000256" key="4">
    <source>
        <dbReference type="ARBA" id="ARBA00023002"/>
    </source>
</evidence>
<evidence type="ECO:0000256" key="6">
    <source>
        <dbReference type="PIRSR" id="PIRSR610300-51"/>
    </source>
</evidence>
<evidence type="ECO:0000256" key="1">
    <source>
        <dbReference type="ARBA" id="ARBA00006622"/>
    </source>
</evidence>
<name>A0A556ARL4_9BURK</name>
<keyword evidence="8" id="KW-1185">Reference proteome</keyword>
<feature type="binding site" evidence="6">
    <location>
        <position position="89"/>
    </location>
    <ligand>
        <name>Fe cation</name>
        <dbReference type="ChEBI" id="CHEBI:24875"/>
        <note>catalytic</note>
    </ligand>
</feature>
<gene>
    <name evidence="7" type="ORF">FOZ76_11335</name>
</gene>
<keyword evidence="5 6" id="KW-0408">Iron</keyword>
<dbReference type="GO" id="GO:0016702">
    <property type="term" value="F:oxidoreductase activity, acting on single donors with incorporation of molecular oxygen, incorporation of two atoms of oxygen"/>
    <property type="evidence" value="ECO:0007669"/>
    <property type="project" value="InterPro"/>
</dbReference>
<dbReference type="SUPFAM" id="SSF51182">
    <property type="entry name" value="RmlC-like cupins"/>
    <property type="match status" value="1"/>
</dbReference>
<dbReference type="InterPro" id="IPR010300">
    <property type="entry name" value="CDO_1"/>
</dbReference>
<dbReference type="Proteomes" id="UP000318405">
    <property type="component" value="Unassembled WGS sequence"/>
</dbReference>
<dbReference type="CDD" id="cd10548">
    <property type="entry name" value="cupin_CDO"/>
    <property type="match status" value="1"/>
</dbReference>
<dbReference type="Gene3D" id="1.20.5.440">
    <property type="entry name" value="ATP synthase delta/epsilon subunit, C-terminal domain"/>
    <property type="match status" value="1"/>
</dbReference>
<feature type="binding site" evidence="6">
    <location>
        <position position="142"/>
    </location>
    <ligand>
        <name>Fe cation</name>
        <dbReference type="ChEBI" id="CHEBI:24875"/>
        <note>catalytic</note>
    </ligand>
</feature>
<reference evidence="7 8" key="1">
    <citation type="submission" date="2019-07" db="EMBL/GenBank/DDBJ databases">
        <title>Qingshengfaniella alkalisoli gen. nov., sp. nov., isolated from saline soil.</title>
        <authorList>
            <person name="Xu L."/>
            <person name="Huang X.-X."/>
            <person name="Sun J.-Q."/>
        </authorList>
    </citation>
    <scope>NUCLEOTIDE SEQUENCE [LARGE SCALE GENOMIC DNA]</scope>
    <source>
        <strain evidence="7 8">DSM 27279</strain>
    </source>
</reference>
<accession>A0A556ARL4</accession>
<evidence type="ECO:0000256" key="5">
    <source>
        <dbReference type="ARBA" id="ARBA00023004"/>
    </source>
</evidence>
<protein>
    <submittedName>
        <fullName evidence="7">Cysteine dioxygenase</fullName>
    </submittedName>
</protein>
<dbReference type="Gene3D" id="2.60.120.10">
    <property type="entry name" value="Jelly Rolls"/>
    <property type="match status" value="1"/>
</dbReference>
<dbReference type="RefSeq" id="WP_143948367.1">
    <property type="nucleotide sequence ID" value="NZ_BAABMB010000002.1"/>
</dbReference>
<dbReference type="GO" id="GO:0008198">
    <property type="term" value="F:ferrous iron binding"/>
    <property type="evidence" value="ECO:0007669"/>
    <property type="project" value="TreeGrafter"/>
</dbReference>
<dbReference type="OrthoDB" id="9789585at2"/>
<keyword evidence="2 6" id="KW-0479">Metal-binding</keyword>
<proteinExistence type="inferred from homology"/>
<organism evidence="7 8">
    <name type="scientific">Verticiella sediminum</name>
    <dbReference type="NCBI Taxonomy" id="1247510"/>
    <lineage>
        <taxon>Bacteria</taxon>
        <taxon>Pseudomonadati</taxon>
        <taxon>Pseudomonadota</taxon>
        <taxon>Betaproteobacteria</taxon>
        <taxon>Burkholderiales</taxon>
        <taxon>Alcaligenaceae</taxon>
        <taxon>Verticiella</taxon>
    </lineage>
</organism>
<evidence type="ECO:0000313" key="8">
    <source>
        <dbReference type="Proteomes" id="UP000318405"/>
    </source>
</evidence>
<dbReference type="PANTHER" id="PTHR12918:SF1">
    <property type="entry name" value="CYSTEINE DIOXYGENASE TYPE 1"/>
    <property type="match status" value="1"/>
</dbReference>
<keyword evidence="3 7" id="KW-0223">Dioxygenase</keyword>
<comment type="similarity">
    <text evidence="1">Belongs to the cysteine dioxygenase family.</text>
</comment>
<dbReference type="AlphaFoldDB" id="A0A556ARL4"/>
<dbReference type="InterPro" id="IPR011051">
    <property type="entry name" value="RmlC_Cupin_sf"/>
</dbReference>
<comment type="caution">
    <text evidence="7">The sequence shown here is derived from an EMBL/GenBank/DDBJ whole genome shotgun (WGS) entry which is preliminary data.</text>
</comment>
<evidence type="ECO:0000313" key="7">
    <source>
        <dbReference type="EMBL" id="TSH95055.1"/>
    </source>
</evidence>